<dbReference type="RefSeq" id="WP_211808037.1">
    <property type="nucleotide sequence ID" value="NZ_CP072361.1"/>
</dbReference>
<protein>
    <recommendedName>
        <fullName evidence="3">ASCH domain-containing protein</fullName>
    </recommendedName>
</protein>
<dbReference type="Gene3D" id="2.30.130.30">
    <property type="entry name" value="Hypothetical protein"/>
    <property type="match status" value="1"/>
</dbReference>
<accession>A0ABX7XR07</accession>
<evidence type="ECO:0000313" key="2">
    <source>
        <dbReference type="Proteomes" id="UP000682195"/>
    </source>
</evidence>
<reference evidence="1 2" key="1">
    <citation type="submission" date="2021-03" db="EMBL/GenBank/DDBJ databases">
        <title>Human Oral Microbial Genomes.</title>
        <authorList>
            <person name="Johnston C.D."/>
            <person name="Chen T."/>
            <person name="Dewhirst F.E."/>
        </authorList>
    </citation>
    <scope>NUCLEOTIDE SEQUENCE [LARGE SCALE GENOMIC DNA]</scope>
    <source>
        <strain evidence="1 2">F0054</strain>
    </source>
</reference>
<keyword evidence="2" id="KW-1185">Reference proteome</keyword>
<name>A0ABX7XR07_9BACT</name>
<dbReference type="InterPro" id="IPR015947">
    <property type="entry name" value="PUA-like_sf"/>
</dbReference>
<proteinExistence type="predicted"/>
<dbReference type="SUPFAM" id="SSF88697">
    <property type="entry name" value="PUA domain-like"/>
    <property type="match status" value="1"/>
</dbReference>
<organism evidence="1 2">
    <name type="scientific">Prevotella melaninogenica</name>
    <dbReference type="NCBI Taxonomy" id="28132"/>
    <lineage>
        <taxon>Bacteria</taxon>
        <taxon>Pseudomonadati</taxon>
        <taxon>Bacteroidota</taxon>
        <taxon>Bacteroidia</taxon>
        <taxon>Bacteroidales</taxon>
        <taxon>Prevotellaceae</taxon>
        <taxon>Prevotella</taxon>
    </lineage>
</organism>
<dbReference type="Proteomes" id="UP000682195">
    <property type="component" value="Chromosome 1"/>
</dbReference>
<sequence>MKILLSIKPIFVKEIIEGRKLFEYRKTIYKNRDINKIIVYSSSPVCRIIGEFSVQDILCESPKTLWKKTGDKSGVSKEYFEKYFKGRTTGYAIQIKSFHSYSTPKLLEDEYPGITPPQSFCYVKD</sequence>
<dbReference type="EMBL" id="CP072361">
    <property type="protein sequence ID" value="QUB76057.1"/>
    <property type="molecule type" value="Genomic_DNA"/>
</dbReference>
<evidence type="ECO:0000313" key="1">
    <source>
        <dbReference type="EMBL" id="QUB76057.1"/>
    </source>
</evidence>
<gene>
    <name evidence="1" type="ORF">J5A58_03510</name>
</gene>
<evidence type="ECO:0008006" key="3">
    <source>
        <dbReference type="Google" id="ProtNLM"/>
    </source>
</evidence>